<organism evidence="8 9">
    <name type="scientific">Paraburkholderia lacunae</name>
    <dbReference type="NCBI Taxonomy" id="2211104"/>
    <lineage>
        <taxon>Bacteria</taxon>
        <taxon>Pseudomonadati</taxon>
        <taxon>Pseudomonadota</taxon>
        <taxon>Betaproteobacteria</taxon>
        <taxon>Burkholderiales</taxon>
        <taxon>Burkholderiaceae</taxon>
        <taxon>Paraburkholderia</taxon>
    </lineage>
</organism>
<dbReference type="RefSeq" id="WP_115101169.1">
    <property type="nucleotide sequence ID" value="NZ_QHKS01000007.1"/>
</dbReference>
<keyword evidence="9" id="KW-1185">Reference proteome</keyword>
<feature type="domain" description="BON" evidence="7">
    <location>
        <begin position="43"/>
        <end position="111"/>
    </location>
</feature>
<sequence>MKTIPFLKAAGSIACVAFALNATAQTSASAPPASSETIGQHIDDGAITTKVKAELLGAKNVKSTHIHVKTRKGVVWLMGSVPSADDKSAAEEVVQNVSGVKSVKNHLKVGAE</sequence>
<keyword evidence="4" id="KW-0574">Periplasm</keyword>
<dbReference type="InterPro" id="IPR051686">
    <property type="entry name" value="Lipoprotein_DolP"/>
</dbReference>
<evidence type="ECO:0000256" key="3">
    <source>
        <dbReference type="ARBA" id="ARBA00022737"/>
    </source>
</evidence>
<evidence type="ECO:0000313" key="9">
    <source>
        <dbReference type="Proteomes" id="UP000254875"/>
    </source>
</evidence>
<dbReference type="Gene3D" id="3.30.1340.30">
    <property type="match status" value="1"/>
</dbReference>
<evidence type="ECO:0000259" key="7">
    <source>
        <dbReference type="PROSITE" id="PS50914"/>
    </source>
</evidence>
<feature type="signal peptide" evidence="6">
    <location>
        <begin position="1"/>
        <end position="24"/>
    </location>
</feature>
<proteinExistence type="predicted"/>
<accession>A0A370NA54</accession>
<dbReference type="Pfam" id="PF04972">
    <property type="entry name" value="BON"/>
    <property type="match status" value="1"/>
</dbReference>
<dbReference type="OrthoDB" id="9808091at2"/>
<keyword evidence="3" id="KW-0677">Repeat</keyword>
<name>A0A370NA54_9BURK</name>
<comment type="caution">
    <text evidence="8">The sequence shown here is derived from an EMBL/GenBank/DDBJ whole genome shotgun (WGS) entry which is preliminary data.</text>
</comment>
<evidence type="ECO:0000256" key="6">
    <source>
        <dbReference type="SAM" id="SignalP"/>
    </source>
</evidence>
<dbReference type="PROSITE" id="PS50914">
    <property type="entry name" value="BON"/>
    <property type="match status" value="1"/>
</dbReference>
<reference evidence="9" key="1">
    <citation type="submission" date="2018-05" db="EMBL/GenBank/DDBJ databases">
        <authorList>
            <person name="Feng T."/>
        </authorList>
    </citation>
    <scope>NUCLEOTIDE SEQUENCE [LARGE SCALE GENOMIC DNA]</scope>
    <source>
        <strain evidence="9">S27</strain>
    </source>
</reference>
<evidence type="ECO:0000256" key="5">
    <source>
        <dbReference type="ARBA" id="ARBA00070588"/>
    </source>
</evidence>
<evidence type="ECO:0000313" key="8">
    <source>
        <dbReference type="EMBL" id="RDK02494.1"/>
    </source>
</evidence>
<dbReference type="InterPro" id="IPR007055">
    <property type="entry name" value="BON_dom"/>
</dbReference>
<comment type="subcellular location">
    <subcellularLocation>
        <location evidence="1">Periplasm</location>
    </subcellularLocation>
</comment>
<dbReference type="GO" id="GO:0042597">
    <property type="term" value="C:periplasmic space"/>
    <property type="evidence" value="ECO:0007669"/>
    <property type="project" value="UniProtKB-SubCell"/>
</dbReference>
<feature type="chain" id="PRO_5016580395" description="Osmotically-inducible protein Y" evidence="6">
    <location>
        <begin position="25"/>
        <end position="112"/>
    </location>
</feature>
<dbReference type="FunFam" id="3.30.1340.30:FF:000001">
    <property type="entry name" value="Molecular chaperone OsmY"/>
    <property type="match status" value="1"/>
</dbReference>
<dbReference type="InterPro" id="IPR014004">
    <property type="entry name" value="Transpt-assoc_nodulatn_dom_bac"/>
</dbReference>
<gene>
    <name evidence="8" type="ORF">DLM46_12980</name>
</gene>
<protein>
    <recommendedName>
        <fullName evidence="5">Osmotically-inducible protein Y</fullName>
    </recommendedName>
</protein>
<dbReference type="AlphaFoldDB" id="A0A370NA54"/>
<evidence type="ECO:0000256" key="2">
    <source>
        <dbReference type="ARBA" id="ARBA00022729"/>
    </source>
</evidence>
<keyword evidence="2 6" id="KW-0732">Signal</keyword>
<dbReference type="EMBL" id="QHKS01000007">
    <property type="protein sequence ID" value="RDK02494.1"/>
    <property type="molecule type" value="Genomic_DNA"/>
</dbReference>
<dbReference type="SMART" id="SM00749">
    <property type="entry name" value="BON"/>
    <property type="match status" value="1"/>
</dbReference>
<dbReference type="Proteomes" id="UP000254875">
    <property type="component" value="Unassembled WGS sequence"/>
</dbReference>
<dbReference type="PANTHER" id="PTHR34606:SF16">
    <property type="entry name" value="BON DOMAIN-CONTAINING PROTEIN"/>
    <property type="match status" value="1"/>
</dbReference>
<evidence type="ECO:0000256" key="4">
    <source>
        <dbReference type="ARBA" id="ARBA00022764"/>
    </source>
</evidence>
<evidence type="ECO:0000256" key="1">
    <source>
        <dbReference type="ARBA" id="ARBA00004418"/>
    </source>
</evidence>
<dbReference type="PANTHER" id="PTHR34606">
    <property type="entry name" value="BON DOMAIN-CONTAINING PROTEIN"/>
    <property type="match status" value="1"/>
</dbReference>